<gene>
    <name evidence="12" type="ORF">M6B38_383180</name>
</gene>
<evidence type="ECO:0000256" key="5">
    <source>
        <dbReference type="ARBA" id="ARBA00022777"/>
    </source>
</evidence>
<evidence type="ECO:0000313" key="13">
    <source>
        <dbReference type="Proteomes" id="UP001140949"/>
    </source>
</evidence>
<dbReference type="EMBL" id="JANAVB010022800">
    <property type="protein sequence ID" value="KAJ6823457.1"/>
    <property type="molecule type" value="Genomic_DNA"/>
</dbReference>
<evidence type="ECO:0000256" key="4">
    <source>
        <dbReference type="ARBA" id="ARBA00022741"/>
    </source>
</evidence>
<reference evidence="12" key="1">
    <citation type="journal article" date="2023" name="GigaByte">
        <title>Genome assembly of the bearded iris, Iris pallida Lam.</title>
        <authorList>
            <person name="Bruccoleri R.E."/>
            <person name="Oakeley E.J."/>
            <person name="Faust A.M.E."/>
            <person name="Altorfer M."/>
            <person name="Dessus-Babus S."/>
            <person name="Burckhardt D."/>
            <person name="Oertli M."/>
            <person name="Naumann U."/>
            <person name="Petersen F."/>
            <person name="Wong J."/>
        </authorList>
    </citation>
    <scope>NUCLEOTIDE SEQUENCE</scope>
    <source>
        <strain evidence="12">GSM-AAB239-AS_SAM_17_03QT</strain>
    </source>
</reference>
<evidence type="ECO:0000259" key="11">
    <source>
        <dbReference type="PROSITE" id="PS50011"/>
    </source>
</evidence>
<evidence type="ECO:0000256" key="7">
    <source>
        <dbReference type="ARBA" id="ARBA00047559"/>
    </source>
</evidence>
<dbReference type="GO" id="GO:0005737">
    <property type="term" value="C:cytoplasm"/>
    <property type="evidence" value="ECO:0007669"/>
    <property type="project" value="TreeGrafter"/>
</dbReference>
<dbReference type="Proteomes" id="UP001140949">
    <property type="component" value="Unassembled WGS sequence"/>
</dbReference>
<evidence type="ECO:0000256" key="1">
    <source>
        <dbReference type="ARBA" id="ARBA00006529"/>
    </source>
</evidence>
<accession>A0AAX6G522</accession>
<dbReference type="GO" id="GO:0004709">
    <property type="term" value="F:MAP kinase kinase kinase activity"/>
    <property type="evidence" value="ECO:0007669"/>
    <property type="project" value="UniProtKB-EC"/>
</dbReference>
<feature type="domain" description="Protein kinase" evidence="11">
    <location>
        <begin position="48"/>
        <end position="146"/>
    </location>
</feature>
<evidence type="ECO:0000313" key="12">
    <source>
        <dbReference type="EMBL" id="KAJ6823457.1"/>
    </source>
</evidence>
<keyword evidence="3" id="KW-0808">Transferase</keyword>
<evidence type="ECO:0000256" key="6">
    <source>
        <dbReference type="ARBA" id="ARBA00022840"/>
    </source>
</evidence>
<keyword evidence="4 9" id="KW-0547">Nucleotide-binding</keyword>
<feature type="region of interest" description="Disordered" evidence="10">
    <location>
        <begin position="1"/>
        <end position="47"/>
    </location>
</feature>
<dbReference type="InterPro" id="IPR050538">
    <property type="entry name" value="MAP_kinase_kinase_kinase"/>
</dbReference>
<name>A0AAX6G522_IRIPA</name>
<evidence type="ECO:0000256" key="10">
    <source>
        <dbReference type="SAM" id="MobiDB-lite"/>
    </source>
</evidence>
<dbReference type="AlphaFoldDB" id="A0AAX6G522"/>
<evidence type="ECO:0000256" key="2">
    <source>
        <dbReference type="ARBA" id="ARBA00012406"/>
    </source>
</evidence>
<dbReference type="SUPFAM" id="SSF56112">
    <property type="entry name" value="Protein kinase-like (PK-like)"/>
    <property type="match status" value="1"/>
</dbReference>
<sequence>MTLRSSTSRKRSDLASGNRGSDWVRVRVPPAATLPSPDRRGEHPFGPVEEGELVGCGAFGHVYMGMNLDSEELLAVKQVLTGANNVSKEKAQAHIRELEEEVNLLKSIEMGNLVQVARRCFRSRRSRARHRARRRGVGLTLFYGVV</sequence>
<dbReference type="InterPro" id="IPR017441">
    <property type="entry name" value="Protein_kinase_ATP_BS"/>
</dbReference>
<dbReference type="Gene3D" id="3.30.200.20">
    <property type="entry name" value="Phosphorylase Kinase, domain 1"/>
    <property type="match status" value="1"/>
</dbReference>
<evidence type="ECO:0000256" key="9">
    <source>
        <dbReference type="PROSITE-ProRule" id="PRU10141"/>
    </source>
</evidence>
<keyword evidence="13" id="KW-1185">Reference proteome</keyword>
<dbReference type="InterPro" id="IPR011009">
    <property type="entry name" value="Kinase-like_dom_sf"/>
</dbReference>
<dbReference type="GO" id="GO:0005524">
    <property type="term" value="F:ATP binding"/>
    <property type="evidence" value="ECO:0007669"/>
    <property type="project" value="UniProtKB-UniRule"/>
</dbReference>
<reference evidence="12" key="2">
    <citation type="submission" date="2023-04" db="EMBL/GenBank/DDBJ databases">
        <authorList>
            <person name="Bruccoleri R.E."/>
            <person name="Oakeley E.J."/>
            <person name="Faust A.-M."/>
            <person name="Dessus-Babus S."/>
            <person name="Altorfer M."/>
            <person name="Burckhardt D."/>
            <person name="Oertli M."/>
            <person name="Naumann U."/>
            <person name="Petersen F."/>
            <person name="Wong J."/>
        </authorList>
    </citation>
    <scope>NUCLEOTIDE SEQUENCE</scope>
    <source>
        <strain evidence="12">GSM-AAB239-AS_SAM_17_03QT</strain>
        <tissue evidence="12">Leaf</tissue>
    </source>
</reference>
<dbReference type="InterPro" id="IPR000719">
    <property type="entry name" value="Prot_kinase_dom"/>
</dbReference>
<protein>
    <recommendedName>
        <fullName evidence="2">mitogen-activated protein kinase kinase kinase</fullName>
        <ecNumber evidence="2">2.7.11.25</ecNumber>
    </recommendedName>
</protein>
<proteinExistence type="inferred from homology"/>
<dbReference type="EC" id="2.7.11.25" evidence="2"/>
<dbReference type="PROSITE" id="PS50011">
    <property type="entry name" value="PROTEIN_KINASE_DOM"/>
    <property type="match status" value="1"/>
</dbReference>
<feature type="binding site" evidence="9">
    <location>
        <position position="77"/>
    </location>
    <ligand>
        <name>ATP</name>
        <dbReference type="ChEBI" id="CHEBI:30616"/>
    </ligand>
</feature>
<dbReference type="PROSITE" id="PS00107">
    <property type="entry name" value="PROTEIN_KINASE_ATP"/>
    <property type="match status" value="1"/>
</dbReference>
<evidence type="ECO:0000256" key="3">
    <source>
        <dbReference type="ARBA" id="ARBA00022679"/>
    </source>
</evidence>
<comment type="caution">
    <text evidence="12">The sequence shown here is derived from an EMBL/GenBank/DDBJ whole genome shotgun (WGS) entry which is preliminary data.</text>
</comment>
<comment type="similarity">
    <text evidence="1">Belongs to the protein kinase superfamily. STE Ser/Thr protein kinase family. MAP kinase kinase kinase subfamily.</text>
</comment>
<keyword evidence="6 9" id="KW-0067">ATP-binding</keyword>
<keyword evidence="5 12" id="KW-0418">Kinase</keyword>
<dbReference type="PANTHER" id="PTHR48016:SF51">
    <property type="entry name" value="PROTEIN KINASE DOMAIN-CONTAINING PROTEIN"/>
    <property type="match status" value="1"/>
</dbReference>
<comment type="catalytic activity">
    <reaction evidence="8">
        <text>L-seryl-[protein] + ATP = O-phospho-L-seryl-[protein] + ADP + H(+)</text>
        <dbReference type="Rhea" id="RHEA:17989"/>
        <dbReference type="Rhea" id="RHEA-COMP:9863"/>
        <dbReference type="Rhea" id="RHEA-COMP:11604"/>
        <dbReference type="ChEBI" id="CHEBI:15378"/>
        <dbReference type="ChEBI" id="CHEBI:29999"/>
        <dbReference type="ChEBI" id="CHEBI:30616"/>
        <dbReference type="ChEBI" id="CHEBI:83421"/>
        <dbReference type="ChEBI" id="CHEBI:456216"/>
        <dbReference type="EC" id="2.7.11.25"/>
    </reaction>
</comment>
<evidence type="ECO:0000256" key="8">
    <source>
        <dbReference type="ARBA" id="ARBA00048329"/>
    </source>
</evidence>
<organism evidence="12 13">
    <name type="scientific">Iris pallida</name>
    <name type="common">Sweet iris</name>
    <dbReference type="NCBI Taxonomy" id="29817"/>
    <lineage>
        <taxon>Eukaryota</taxon>
        <taxon>Viridiplantae</taxon>
        <taxon>Streptophyta</taxon>
        <taxon>Embryophyta</taxon>
        <taxon>Tracheophyta</taxon>
        <taxon>Spermatophyta</taxon>
        <taxon>Magnoliopsida</taxon>
        <taxon>Liliopsida</taxon>
        <taxon>Asparagales</taxon>
        <taxon>Iridaceae</taxon>
        <taxon>Iridoideae</taxon>
        <taxon>Irideae</taxon>
        <taxon>Iris</taxon>
    </lineage>
</organism>
<dbReference type="PANTHER" id="PTHR48016">
    <property type="entry name" value="MAP KINASE KINASE KINASE SSK2-RELATED-RELATED"/>
    <property type="match status" value="1"/>
</dbReference>
<comment type="catalytic activity">
    <reaction evidence="7">
        <text>L-threonyl-[protein] + ATP = O-phospho-L-threonyl-[protein] + ADP + H(+)</text>
        <dbReference type="Rhea" id="RHEA:46608"/>
        <dbReference type="Rhea" id="RHEA-COMP:11060"/>
        <dbReference type="Rhea" id="RHEA-COMP:11605"/>
        <dbReference type="ChEBI" id="CHEBI:15378"/>
        <dbReference type="ChEBI" id="CHEBI:30013"/>
        <dbReference type="ChEBI" id="CHEBI:30616"/>
        <dbReference type="ChEBI" id="CHEBI:61977"/>
        <dbReference type="ChEBI" id="CHEBI:456216"/>
        <dbReference type="EC" id="2.7.11.25"/>
    </reaction>
</comment>